<sequence length="209" mass="22623" precursor="true">MRSKILISTTLVTTVLAAGLIGAKLGSNSLKTKPATSHRTSSAKQVNNPPVSSPATKHSAVASTSSPWSANKSQQLAKFLLNWASQMGQHYESYYPGHDFNLYGVIFPPPLTNGTMNLQPAVDVHAIDLQWSDDGTGNHDYNLVAVYGGNASSNDRYPVLTMYLFTLHNGKPEVLVTQQNQGNPEGYLYFKPTDNQALASGFTSIVNHN</sequence>
<proteinExistence type="predicted"/>
<dbReference type="RefSeq" id="WP_052497306.1">
    <property type="nucleotide sequence ID" value="NZ_JALOCT010000001.1"/>
</dbReference>
<comment type="caution">
    <text evidence="3">The sequence shown here is derived from an EMBL/GenBank/DDBJ whole genome shotgun (WGS) entry which is preliminary data.</text>
</comment>
<feature type="region of interest" description="Disordered" evidence="1">
    <location>
        <begin position="29"/>
        <end position="67"/>
    </location>
</feature>
<dbReference type="EMBL" id="JWHU01000034">
    <property type="protein sequence ID" value="KIU19677.1"/>
    <property type="molecule type" value="Genomic_DNA"/>
</dbReference>
<organism evidence="3 4">
    <name type="scientific">Weissella cibaria</name>
    <dbReference type="NCBI Taxonomy" id="137591"/>
    <lineage>
        <taxon>Bacteria</taxon>
        <taxon>Bacillati</taxon>
        <taxon>Bacillota</taxon>
        <taxon>Bacilli</taxon>
        <taxon>Lactobacillales</taxon>
        <taxon>Lactobacillaceae</taxon>
        <taxon>Weissella</taxon>
    </lineage>
</organism>
<gene>
    <name evidence="3" type="ORF">QX99_01695</name>
</gene>
<keyword evidence="4" id="KW-1185">Reference proteome</keyword>
<dbReference type="InterPro" id="IPR031927">
    <property type="entry name" value="DUF4767"/>
</dbReference>
<accession>A0A0D1LLY8</accession>
<dbReference type="Pfam" id="PF15983">
    <property type="entry name" value="DUF4767"/>
    <property type="match status" value="1"/>
</dbReference>
<dbReference type="PATRIC" id="fig|137591.25.peg.1667"/>
<dbReference type="eggNOG" id="ENOG5032H42">
    <property type="taxonomic scope" value="Bacteria"/>
</dbReference>
<dbReference type="AlphaFoldDB" id="A0A0D1LLY8"/>
<evidence type="ECO:0000313" key="4">
    <source>
        <dbReference type="Proteomes" id="UP000032287"/>
    </source>
</evidence>
<evidence type="ECO:0000313" key="3">
    <source>
        <dbReference type="EMBL" id="KIU19677.1"/>
    </source>
</evidence>
<feature type="domain" description="DUF4767" evidence="2">
    <location>
        <begin position="67"/>
        <end position="206"/>
    </location>
</feature>
<name>A0A0D1LLY8_9LACO</name>
<evidence type="ECO:0000256" key="1">
    <source>
        <dbReference type="SAM" id="MobiDB-lite"/>
    </source>
</evidence>
<protein>
    <recommendedName>
        <fullName evidence="2">DUF4767 domain-containing protein</fullName>
    </recommendedName>
</protein>
<dbReference type="Proteomes" id="UP000032287">
    <property type="component" value="Unassembled WGS sequence"/>
</dbReference>
<evidence type="ECO:0000259" key="2">
    <source>
        <dbReference type="Pfam" id="PF15983"/>
    </source>
</evidence>
<reference evidence="3 4" key="1">
    <citation type="journal article" date="2015" name="Microbiology (Mosc.)">
        <title>Genomics of the Weissella cibaria species with an examination of its metabolic traits.</title>
        <authorList>
            <person name="Lynch K.M."/>
            <person name="Lucid A."/>
            <person name="Arendt E.K."/>
            <person name="Sleator R.D."/>
            <person name="Lucey B."/>
            <person name="Coffey A."/>
        </authorList>
    </citation>
    <scope>NUCLEOTIDE SEQUENCE [LARGE SCALE GENOMIC DNA]</scope>
    <source>
        <strain evidence="3 4">MG1</strain>
    </source>
</reference>